<proteinExistence type="predicted"/>
<dbReference type="STRING" id="1855912.LuPra_05503"/>
<evidence type="ECO:0000313" key="2">
    <source>
        <dbReference type="Proteomes" id="UP000076079"/>
    </source>
</evidence>
<reference evidence="1 2" key="1">
    <citation type="journal article" date="2016" name="Genome Announc.">
        <title>First Complete Genome Sequence of a Subdivision 6 Acidobacterium Strain.</title>
        <authorList>
            <person name="Huang S."/>
            <person name="Vieira S."/>
            <person name="Bunk B."/>
            <person name="Riedel T."/>
            <person name="Sproer C."/>
            <person name="Overmann J."/>
        </authorList>
    </citation>
    <scope>NUCLEOTIDE SEQUENCE [LARGE SCALE GENOMIC DNA]</scope>
    <source>
        <strain evidence="2">DSM 100886 HEG_-6_39</strain>
    </source>
</reference>
<dbReference type="KEGG" id="abac:LuPra_05503"/>
<dbReference type="RefSeq" id="WP_110173701.1">
    <property type="nucleotide sequence ID" value="NZ_CP015136.1"/>
</dbReference>
<protein>
    <submittedName>
        <fullName evidence="1">Uncharacterized protein</fullName>
    </submittedName>
</protein>
<evidence type="ECO:0000313" key="1">
    <source>
        <dbReference type="EMBL" id="AMY12230.1"/>
    </source>
</evidence>
<gene>
    <name evidence="1" type="ORF">LuPra_05503</name>
</gene>
<dbReference type="EMBL" id="CP015136">
    <property type="protein sequence ID" value="AMY12230.1"/>
    <property type="molecule type" value="Genomic_DNA"/>
</dbReference>
<sequence>MRAIKTSTGIDITLDGDLLAVVETLFQEVTVRHELARTFEDMMREIQHLADQLSPDELRAYFIESLFLNTVTYENERLGALLKKLPDDDV</sequence>
<dbReference type="Proteomes" id="UP000076079">
    <property type="component" value="Chromosome"/>
</dbReference>
<reference evidence="2" key="2">
    <citation type="submission" date="2016-04" db="EMBL/GenBank/DDBJ databases">
        <title>First Complete Genome Sequence of a Subdivision 6 Acidobacterium.</title>
        <authorList>
            <person name="Huang S."/>
            <person name="Vieira S."/>
            <person name="Bunk B."/>
            <person name="Riedel T."/>
            <person name="Sproeer C."/>
            <person name="Overmann J."/>
        </authorList>
    </citation>
    <scope>NUCLEOTIDE SEQUENCE [LARGE SCALE GENOMIC DNA]</scope>
    <source>
        <strain evidence="2">DSM 100886 HEG_-6_39</strain>
    </source>
</reference>
<keyword evidence="2" id="KW-1185">Reference proteome</keyword>
<accession>A0A143PW07</accession>
<organism evidence="1 2">
    <name type="scientific">Luteitalea pratensis</name>
    <dbReference type="NCBI Taxonomy" id="1855912"/>
    <lineage>
        <taxon>Bacteria</taxon>
        <taxon>Pseudomonadati</taxon>
        <taxon>Acidobacteriota</taxon>
        <taxon>Vicinamibacteria</taxon>
        <taxon>Vicinamibacterales</taxon>
        <taxon>Vicinamibacteraceae</taxon>
        <taxon>Luteitalea</taxon>
    </lineage>
</organism>
<dbReference type="AlphaFoldDB" id="A0A143PW07"/>
<name>A0A143PW07_LUTPR</name>